<comment type="caution">
    <text evidence="2">The sequence shown here is derived from an EMBL/GenBank/DDBJ whole genome shotgun (WGS) entry which is preliminary data.</text>
</comment>
<evidence type="ECO:0000313" key="2">
    <source>
        <dbReference type="EMBL" id="EFU90332.1"/>
    </source>
</evidence>
<organism evidence="2 3">
    <name type="scientific">Enterococcus faecalis TX0630</name>
    <dbReference type="NCBI Taxonomy" id="749508"/>
    <lineage>
        <taxon>Bacteria</taxon>
        <taxon>Bacillati</taxon>
        <taxon>Bacillota</taxon>
        <taxon>Bacilli</taxon>
        <taxon>Lactobacillales</taxon>
        <taxon>Enterococcaceae</taxon>
        <taxon>Enterococcus</taxon>
    </lineage>
</organism>
<dbReference type="RefSeq" id="WP_002368111.1">
    <property type="nucleotide sequence ID" value="NZ_GL454809.1"/>
</dbReference>
<proteinExistence type="predicted"/>
<dbReference type="AlphaFoldDB" id="A0ABC9P663"/>
<dbReference type="Proteomes" id="UP000004933">
    <property type="component" value="Unassembled WGS sequence"/>
</dbReference>
<sequence length="57" mass="6580">MAEKIDLNKLYHESKKERTEKQTKMERALEGVVCGFPRNTDDDPILKNSKTQENTNG</sequence>
<evidence type="ECO:0000256" key="1">
    <source>
        <dbReference type="SAM" id="MobiDB-lite"/>
    </source>
</evidence>
<name>A0ABC9P663_ENTFL</name>
<reference evidence="2 3" key="1">
    <citation type="submission" date="2010-09" db="EMBL/GenBank/DDBJ databases">
        <authorList>
            <person name="Weinstock G."/>
            <person name="Sodergren E."/>
            <person name="Clifton S."/>
            <person name="Fulton L."/>
            <person name="Fulton B."/>
            <person name="Courtney L."/>
            <person name="Fronick C."/>
            <person name="Harrison M."/>
            <person name="Strong C."/>
            <person name="Farmer C."/>
            <person name="Delahaunty K."/>
            <person name="Markovic C."/>
            <person name="Hall O."/>
            <person name="Minx P."/>
            <person name="Tomlinson C."/>
            <person name="Mitreva M."/>
            <person name="Hou S."/>
            <person name="Chen J."/>
            <person name="Wollam A."/>
            <person name="Pepin K.H."/>
            <person name="Johnson M."/>
            <person name="Bhonagiri V."/>
            <person name="Zhang X."/>
            <person name="Suruliraj S."/>
            <person name="Warren W."/>
            <person name="Chinwalla A."/>
            <person name="Mardis E.R."/>
            <person name="Wilson R.K."/>
        </authorList>
    </citation>
    <scope>NUCLEOTIDE SEQUENCE [LARGE SCALE GENOMIC DNA]</scope>
    <source>
        <strain evidence="2 3">TX0630</strain>
    </source>
</reference>
<accession>A0ABC9P663</accession>
<feature type="region of interest" description="Disordered" evidence="1">
    <location>
        <begin position="35"/>
        <end position="57"/>
    </location>
</feature>
<gene>
    <name evidence="2" type="ORF">HMPREF9511_01670</name>
</gene>
<evidence type="ECO:0000313" key="3">
    <source>
        <dbReference type="Proteomes" id="UP000004933"/>
    </source>
</evidence>
<feature type="compositionally biased region" description="Polar residues" evidence="1">
    <location>
        <begin position="48"/>
        <end position="57"/>
    </location>
</feature>
<dbReference type="EMBL" id="AEBE01000057">
    <property type="protein sequence ID" value="EFU90332.1"/>
    <property type="molecule type" value="Genomic_DNA"/>
</dbReference>
<protein>
    <submittedName>
        <fullName evidence="2">Uncharacterized protein</fullName>
    </submittedName>
</protein>